<sequence>MLTVECIQQNIIKKIQILPSKYFQQNANYISILDKIILELQIHQNASNDTLKVLKTWTSAQQLIPSFSPELGTIIELLRHIKIIKADTAKVGTQLKLFLTFQNGLRAIFKPQWYSRTKKIEGPVYYGKDRHNAEVVAFYLALLLSLRRVPLALIRKLKLKEEIEKNATPELLSTIYQNGDNTCFYGVCHYCSPIDPVCGVKDLLEGTVLLWLPQNWKLAKYKHPWQRTYTRKYPALWEVDINYCNKVKLLKTYSAQSSNRLLDLIDTAIFDFLIDNGDRHHYELLKDSFKDPTILLIDNGKSLGNPDIDHIDILAPLYQCCIVRKTTWDRLQLLSGGSLSYALKELLAHESSMADVLPIITDKHLNAIDRRLLTVYAIVEYCLNKTQNSSVIAK</sequence>
<evidence type="ECO:0000313" key="10">
    <source>
        <dbReference type="Proteomes" id="UP000695007"/>
    </source>
</evidence>
<keyword evidence="3" id="KW-0333">Golgi apparatus</keyword>
<dbReference type="GO" id="GO:0005524">
    <property type="term" value="F:ATP binding"/>
    <property type="evidence" value="ECO:0007669"/>
    <property type="project" value="UniProtKB-KW"/>
</dbReference>
<evidence type="ECO:0000256" key="6">
    <source>
        <dbReference type="PIRSR" id="PIRSR624869-1"/>
    </source>
</evidence>
<dbReference type="RefSeq" id="XP_011496158.1">
    <property type="nucleotide sequence ID" value="XM_011497856.1"/>
</dbReference>
<dbReference type="GO" id="GO:0005794">
    <property type="term" value="C:Golgi apparatus"/>
    <property type="evidence" value="ECO:0007669"/>
    <property type="project" value="UniProtKB-SubCell"/>
</dbReference>
<name>A0AAJ6YDP4_9HYME</name>
<feature type="binding site" evidence="7">
    <location>
        <position position="110"/>
    </location>
    <ligand>
        <name>ATP</name>
        <dbReference type="ChEBI" id="CHEBI:30616"/>
    </ligand>
</feature>
<feature type="binding site" evidence="7">
    <location>
        <position position="94"/>
    </location>
    <ligand>
        <name>ATP</name>
        <dbReference type="ChEBI" id="CHEBI:30616"/>
    </ligand>
</feature>
<dbReference type="InterPro" id="IPR024869">
    <property type="entry name" value="FAM20"/>
</dbReference>
<evidence type="ECO:0000259" key="9">
    <source>
        <dbReference type="Pfam" id="PF06702"/>
    </source>
</evidence>
<evidence type="ECO:0000256" key="1">
    <source>
        <dbReference type="ARBA" id="ARBA00004555"/>
    </source>
</evidence>
<keyword evidence="5" id="KW-0325">Glycoprotein</keyword>
<gene>
    <name evidence="11" type="primary">LOC105360856</name>
</gene>
<evidence type="ECO:0000313" key="11">
    <source>
        <dbReference type="RefSeq" id="XP_011496158.1"/>
    </source>
</evidence>
<evidence type="ECO:0000256" key="3">
    <source>
        <dbReference type="ARBA" id="ARBA00023034"/>
    </source>
</evidence>
<dbReference type="Pfam" id="PF06702">
    <property type="entry name" value="Fam20C"/>
    <property type="match status" value="1"/>
</dbReference>
<dbReference type="GO" id="GO:0046872">
    <property type="term" value="F:metal ion binding"/>
    <property type="evidence" value="ECO:0007669"/>
    <property type="project" value="UniProtKB-KW"/>
</dbReference>
<organism evidence="10 11">
    <name type="scientific">Ceratosolen solmsi marchali</name>
    <dbReference type="NCBI Taxonomy" id="326594"/>
    <lineage>
        <taxon>Eukaryota</taxon>
        <taxon>Metazoa</taxon>
        <taxon>Ecdysozoa</taxon>
        <taxon>Arthropoda</taxon>
        <taxon>Hexapoda</taxon>
        <taxon>Insecta</taxon>
        <taxon>Pterygota</taxon>
        <taxon>Neoptera</taxon>
        <taxon>Endopterygota</taxon>
        <taxon>Hymenoptera</taxon>
        <taxon>Apocrita</taxon>
        <taxon>Proctotrupomorpha</taxon>
        <taxon>Chalcidoidea</taxon>
        <taxon>Agaonidae</taxon>
        <taxon>Agaoninae</taxon>
        <taxon>Ceratosolen</taxon>
    </lineage>
</organism>
<comment type="cofactor">
    <cofactor evidence="8">
        <name>Mn(2+)</name>
        <dbReference type="ChEBI" id="CHEBI:29035"/>
    </cofactor>
</comment>
<evidence type="ECO:0000256" key="4">
    <source>
        <dbReference type="ARBA" id="ARBA00023157"/>
    </source>
</evidence>
<dbReference type="InterPro" id="IPR009581">
    <property type="entry name" value="FAM20_C"/>
</dbReference>
<dbReference type="PANTHER" id="PTHR12450">
    <property type="entry name" value="DENTIN MATRIX PROTEIN 4 PROTEIN FAM20"/>
    <property type="match status" value="1"/>
</dbReference>
<feature type="binding site" evidence="8">
    <location>
        <position position="129"/>
    </location>
    <ligand>
        <name>Mn(2+)</name>
        <dbReference type="ChEBI" id="CHEBI:29035"/>
    </ligand>
</feature>
<evidence type="ECO:0000256" key="5">
    <source>
        <dbReference type="ARBA" id="ARBA00023180"/>
    </source>
</evidence>
<protein>
    <submittedName>
        <fullName evidence="11">Glycosaminoglycan xylosylkinase</fullName>
    </submittedName>
</protein>
<feature type="domain" description="FAM20 C-terminal" evidence="9">
    <location>
        <begin position="177"/>
        <end position="391"/>
    </location>
</feature>
<keyword evidence="7" id="KW-0067">ATP-binding</keyword>
<dbReference type="PANTHER" id="PTHR12450:SF14">
    <property type="entry name" value="GLYCOSAMINOGLYCAN XYLOSYLKINASE"/>
    <property type="match status" value="1"/>
</dbReference>
<dbReference type="GO" id="GO:0016773">
    <property type="term" value="F:phosphotransferase activity, alcohol group as acceptor"/>
    <property type="evidence" value="ECO:0007669"/>
    <property type="project" value="TreeGrafter"/>
</dbReference>
<proteinExistence type="inferred from homology"/>
<dbReference type="Proteomes" id="UP000695007">
    <property type="component" value="Unplaced"/>
</dbReference>
<keyword evidence="8" id="KW-0464">Manganese</keyword>
<accession>A0AAJ6YDP4</accession>
<feature type="binding site" evidence="8">
    <location>
        <position position="298"/>
    </location>
    <ligand>
        <name>Mn(2+)</name>
        <dbReference type="ChEBI" id="CHEBI:29035"/>
    </ligand>
</feature>
<feature type="binding site" evidence="7">
    <location>
        <position position="298"/>
    </location>
    <ligand>
        <name>ATP</name>
        <dbReference type="ChEBI" id="CHEBI:30616"/>
    </ligand>
</feature>
<dbReference type="GeneID" id="105360856"/>
<evidence type="ECO:0000256" key="8">
    <source>
        <dbReference type="PIRSR" id="PIRSR624869-3"/>
    </source>
</evidence>
<feature type="active site" evidence="6">
    <location>
        <position position="278"/>
    </location>
</feature>
<evidence type="ECO:0000256" key="7">
    <source>
        <dbReference type="PIRSR" id="PIRSR624869-2"/>
    </source>
</evidence>
<evidence type="ECO:0000256" key="2">
    <source>
        <dbReference type="ARBA" id="ARBA00006557"/>
    </source>
</evidence>
<comment type="subcellular location">
    <subcellularLocation>
        <location evidence="1">Golgi apparatus</location>
    </subcellularLocation>
</comment>
<keyword evidence="7" id="KW-0547">Nucleotide-binding</keyword>
<dbReference type="KEGG" id="csol:105360856"/>
<comment type="similarity">
    <text evidence="2">Belongs to the FAM20 family.</text>
</comment>
<keyword evidence="8" id="KW-0479">Metal-binding</keyword>
<keyword evidence="4" id="KW-1015">Disulfide bond</keyword>
<feature type="binding site" evidence="7">
    <location>
        <position position="283"/>
    </location>
    <ligand>
        <name>ATP</name>
        <dbReference type="ChEBI" id="CHEBI:30616"/>
    </ligand>
</feature>
<keyword evidence="10" id="KW-1185">Reference proteome</keyword>
<reference evidence="11" key="1">
    <citation type="submission" date="2025-08" db="UniProtKB">
        <authorList>
            <consortium name="RefSeq"/>
        </authorList>
    </citation>
    <scope>IDENTIFICATION</scope>
</reference>
<dbReference type="AlphaFoldDB" id="A0AAJ6YDP4"/>